<dbReference type="EMBL" id="FUEG01000004">
    <property type="protein sequence ID" value="SJL03412.1"/>
    <property type="molecule type" value="Genomic_DNA"/>
</dbReference>
<reference evidence="2" key="1">
    <citation type="journal article" date="2017" name="Nat. Ecol. Evol.">
        <title>Genome expansion and lineage-specific genetic innovations in the forest pathogenic fungi Armillaria.</title>
        <authorList>
            <person name="Sipos G."/>
            <person name="Prasanna A.N."/>
            <person name="Walter M.C."/>
            <person name="O'Connor E."/>
            <person name="Balint B."/>
            <person name="Krizsan K."/>
            <person name="Kiss B."/>
            <person name="Hess J."/>
            <person name="Varga T."/>
            <person name="Slot J."/>
            <person name="Riley R."/>
            <person name="Boka B."/>
            <person name="Rigling D."/>
            <person name="Barry K."/>
            <person name="Lee J."/>
            <person name="Mihaltcheva S."/>
            <person name="LaButti K."/>
            <person name="Lipzen A."/>
            <person name="Waldron R."/>
            <person name="Moloney N.M."/>
            <person name="Sperisen C."/>
            <person name="Kredics L."/>
            <person name="Vagvoelgyi C."/>
            <person name="Patrignani A."/>
            <person name="Fitzpatrick D."/>
            <person name="Nagy I."/>
            <person name="Doyle S."/>
            <person name="Anderson J.B."/>
            <person name="Grigoriev I.V."/>
            <person name="Gueldener U."/>
            <person name="Muensterkoetter M."/>
            <person name="Nagy L.G."/>
        </authorList>
    </citation>
    <scope>NUCLEOTIDE SEQUENCE [LARGE SCALE GENOMIC DNA]</scope>
    <source>
        <strain evidence="2">C18/9</strain>
    </source>
</reference>
<evidence type="ECO:0000313" key="2">
    <source>
        <dbReference type="Proteomes" id="UP000219338"/>
    </source>
</evidence>
<sequence>MEPLDDLLFSKTNMHRLLDASRKTLKSLCVEGLHPYTPSSTNALVNVDAFVHEDIEILDSDFYLVDVDYSDFGFGFSVQEKRATATRTFRLDVHLLWVRPELLLAGVR</sequence>
<proteinExistence type="predicted"/>
<name>A0A284R3V6_ARMOS</name>
<evidence type="ECO:0000313" key="1">
    <source>
        <dbReference type="EMBL" id="SJL03412.1"/>
    </source>
</evidence>
<keyword evidence="2" id="KW-1185">Reference proteome</keyword>
<dbReference type="AlphaFoldDB" id="A0A284R3V6"/>
<protein>
    <submittedName>
        <fullName evidence="1">Uncharacterized protein</fullName>
    </submittedName>
</protein>
<accession>A0A284R3V6</accession>
<gene>
    <name evidence="1" type="ORF">ARMOST_06766</name>
</gene>
<dbReference type="Proteomes" id="UP000219338">
    <property type="component" value="Unassembled WGS sequence"/>
</dbReference>
<organism evidence="1 2">
    <name type="scientific">Armillaria ostoyae</name>
    <name type="common">Armillaria root rot fungus</name>
    <dbReference type="NCBI Taxonomy" id="47428"/>
    <lineage>
        <taxon>Eukaryota</taxon>
        <taxon>Fungi</taxon>
        <taxon>Dikarya</taxon>
        <taxon>Basidiomycota</taxon>
        <taxon>Agaricomycotina</taxon>
        <taxon>Agaricomycetes</taxon>
        <taxon>Agaricomycetidae</taxon>
        <taxon>Agaricales</taxon>
        <taxon>Marasmiineae</taxon>
        <taxon>Physalacriaceae</taxon>
        <taxon>Armillaria</taxon>
    </lineage>
</organism>